<dbReference type="SUPFAM" id="SSF48403">
    <property type="entry name" value="Ankyrin repeat"/>
    <property type="match status" value="1"/>
</dbReference>
<proteinExistence type="predicted"/>
<protein>
    <submittedName>
        <fullName evidence="3">Uncharacterized protein</fullName>
    </submittedName>
</protein>
<comment type="caution">
    <text evidence="3">The sequence shown here is derived from an EMBL/GenBank/DDBJ whole genome shotgun (WGS) entry which is preliminary data.</text>
</comment>
<dbReference type="PANTHER" id="PTHR24189">
    <property type="entry name" value="MYOTROPHIN"/>
    <property type="match status" value="1"/>
</dbReference>
<dbReference type="SMART" id="SM00248">
    <property type="entry name" value="ANK"/>
    <property type="match status" value="4"/>
</dbReference>
<evidence type="ECO:0000256" key="1">
    <source>
        <dbReference type="ARBA" id="ARBA00022737"/>
    </source>
</evidence>
<keyword evidence="2" id="KW-0040">ANK repeat</keyword>
<gene>
    <name evidence="3" type="ORF">PG991_009315</name>
</gene>
<dbReference type="Proteomes" id="UP001396898">
    <property type="component" value="Unassembled WGS sequence"/>
</dbReference>
<organism evidence="3 4">
    <name type="scientific">Apiospora marii</name>
    <dbReference type="NCBI Taxonomy" id="335849"/>
    <lineage>
        <taxon>Eukaryota</taxon>
        <taxon>Fungi</taxon>
        <taxon>Dikarya</taxon>
        <taxon>Ascomycota</taxon>
        <taxon>Pezizomycotina</taxon>
        <taxon>Sordariomycetes</taxon>
        <taxon>Xylariomycetidae</taxon>
        <taxon>Amphisphaeriales</taxon>
        <taxon>Apiosporaceae</taxon>
        <taxon>Apiospora</taxon>
    </lineage>
</organism>
<name>A0ABR1RK95_9PEZI</name>
<dbReference type="PANTHER" id="PTHR24189:SF50">
    <property type="entry name" value="ANKYRIN REPEAT AND SOCS BOX PROTEIN 2"/>
    <property type="match status" value="1"/>
</dbReference>
<keyword evidence="4" id="KW-1185">Reference proteome</keyword>
<dbReference type="Gene3D" id="1.25.40.20">
    <property type="entry name" value="Ankyrin repeat-containing domain"/>
    <property type="match status" value="1"/>
</dbReference>
<evidence type="ECO:0000313" key="4">
    <source>
        <dbReference type="Proteomes" id="UP001396898"/>
    </source>
</evidence>
<evidence type="ECO:0000256" key="2">
    <source>
        <dbReference type="ARBA" id="ARBA00023043"/>
    </source>
</evidence>
<reference evidence="3 4" key="1">
    <citation type="submission" date="2023-01" db="EMBL/GenBank/DDBJ databases">
        <title>Analysis of 21 Apiospora genomes using comparative genomics revels a genus with tremendous synthesis potential of carbohydrate active enzymes and secondary metabolites.</title>
        <authorList>
            <person name="Sorensen T."/>
        </authorList>
    </citation>
    <scope>NUCLEOTIDE SEQUENCE [LARGE SCALE GENOMIC DNA]</scope>
    <source>
        <strain evidence="3 4">CBS 20057</strain>
    </source>
</reference>
<dbReference type="InterPro" id="IPR002110">
    <property type="entry name" value="Ankyrin_rpt"/>
</dbReference>
<dbReference type="InterPro" id="IPR036770">
    <property type="entry name" value="Ankyrin_rpt-contain_sf"/>
</dbReference>
<dbReference type="InterPro" id="IPR050745">
    <property type="entry name" value="Multifunctional_regulatory"/>
</dbReference>
<keyword evidence="1" id="KW-0677">Repeat</keyword>
<evidence type="ECO:0000313" key="3">
    <source>
        <dbReference type="EMBL" id="KAK8013722.1"/>
    </source>
</evidence>
<accession>A0ABR1RK95</accession>
<dbReference type="EMBL" id="JAQQWI010000013">
    <property type="protein sequence ID" value="KAK8013722.1"/>
    <property type="molecule type" value="Genomic_DNA"/>
</dbReference>
<sequence>MVEHILKEKLVDVNANDHFGYTAVFSAVMGPRPTKNMIQLLFEYGADINKTINHVNRDLESPLSIACNQGKWLIAELLLSLGAPSRKPDCPDVRRRQNGLSPYSRTALTAAVLPATSPPTDARTRYARRTVILELLRSGEDPNQRYYNRGNRPRTSSLLFALACQRRFWEAELLLESDVLEIDTPTSDGQTTLEWALSPHHGAPDFAALLLCKGAAIPQRRAQEILRLTREACITFNMKAIAGVLSVNPSLARCFQVLYTHCVSACSEQKDEIANDFVQKPPAFIVELVTKKNRYYMHLENQHLEDWIWGRNCCGWF</sequence>